<dbReference type="EMBL" id="BMIS01000002">
    <property type="protein sequence ID" value="GGE61500.1"/>
    <property type="molecule type" value="Genomic_DNA"/>
</dbReference>
<dbReference type="Pfam" id="PF07681">
    <property type="entry name" value="DoxX"/>
    <property type="match status" value="1"/>
</dbReference>
<organism evidence="6 7">
    <name type="scientific">Nesterenkonia cremea</name>
    <dbReference type="NCBI Taxonomy" id="1882340"/>
    <lineage>
        <taxon>Bacteria</taxon>
        <taxon>Bacillati</taxon>
        <taxon>Actinomycetota</taxon>
        <taxon>Actinomycetes</taxon>
        <taxon>Micrococcales</taxon>
        <taxon>Micrococcaceae</taxon>
        <taxon>Nesterenkonia</taxon>
    </lineage>
</organism>
<name>A0A917AMK5_9MICC</name>
<dbReference type="Proteomes" id="UP000633136">
    <property type="component" value="Unassembled WGS sequence"/>
</dbReference>
<feature type="coiled-coil region" evidence="5">
    <location>
        <begin position="173"/>
        <end position="200"/>
    </location>
</feature>
<keyword evidence="4" id="KW-0472">Membrane</keyword>
<sequence length="213" mass="22740">MSLIRKVARPLLGASFIADGVDRLRNTEEAAATLGPTLEEIGALVPQTEPLTSNPQRTTQVLGGVEVAAGLALAVGKFPRLAALTLCGVHKLNSYAEYRSAPLETEEDVVAQRTTLLKNVSVLGGLGIASVDLAGKPSLSWRAEHIAKQSKKKGAKFREKTIKWAEDLGDDAVKAAKSLEKDAKKNFARAEKDAKKAISQAAKTAEKKSKDVR</sequence>
<keyword evidence="5" id="KW-0175">Coiled coil</keyword>
<reference evidence="6" key="2">
    <citation type="submission" date="2020-09" db="EMBL/GenBank/DDBJ databases">
        <authorList>
            <person name="Sun Q."/>
            <person name="Zhou Y."/>
        </authorList>
    </citation>
    <scope>NUCLEOTIDE SEQUENCE</scope>
    <source>
        <strain evidence="6">CGMCC 1.15388</strain>
    </source>
</reference>
<evidence type="ECO:0008006" key="8">
    <source>
        <dbReference type="Google" id="ProtNLM"/>
    </source>
</evidence>
<comment type="caution">
    <text evidence="6">The sequence shown here is derived from an EMBL/GenBank/DDBJ whole genome shotgun (WGS) entry which is preliminary data.</text>
</comment>
<proteinExistence type="predicted"/>
<accession>A0A917AMK5</accession>
<reference evidence="6" key="1">
    <citation type="journal article" date="2014" name="Int. J. Syst. Evol. Microbiol.">
        <title>Complete genome sequence of Corynebacterium casei LMG S-19264T (=DSM 44701T), isolated from a smear-ripened cheese.</title>
        <authorList>
            <consortium name="US DOE Joint Genome Institute (JGI-PGF)"/>
            <person name="Walter F."/>
            <person name="Albersmeier A."/>
            <person name="Kalinowski J."/>
            <person name="Ruckert C."/>
        </authorList>
    </citation>
    <scope>NUCLEOTIDE SEQUENCE</scope>
    <source>
        <strain evidence="6">CGMCC 1.15388</strain>
    </source>
</reference>
<keyword evidence="7" id="KW-1185">Reference proteome</keyword>
<dbReference type="InterPro" id="IPR032808">
    <property type="entry name" value="DoxX"/>
</dbReference>
<dbReference type="AlphaFoldDB" id="A0A917AMK5"/>
<evidence type="ECO:0000313" key="7">
    <source>
        <dbReference type="Proteomes" id="UP000633136"/>
    </source>
</evidence>
<comment type="subcellular location">
    <subcellularLocation>
        <location evidence="1">Membrane</location>
        <topology evidence="1">Multi-pass membrane protein</topology>
    </subcellularLocation>
</comment>
<dbReference type="RefSeq" id="WP_188682607.1">
    <property type="nucleotide sequence ID" value="NZ_BMIS01000002.1"/>
</dbReference>
<dbReference type="GO" id="GO:0016020">
    <property type="term" value="C:membrane"/>
    <property type="evidence" value="ECO:0007669"/>
    <property type="project" value="UniProtKB-SubCell"/>
</dbReference>
<evidence type="ECO:0000256" key="1">
    <source>
        <dbReference type="ARBA" id="ARBA00004141"/>
    </source>
</evidence>
<evidence type="ECO:0000256" key="2">
    <source>
        <dbReference type="ARBA" id="ARBA00022692"/>
    </source>
</evidence>
<evidence type="ECO:0000256" key="5">
    <source>
        <dbReference type="SAM" id="Coils"/>
    </source>
</evidence>
<keyword evidence="2" id="KW-0812">Transmembrane</keyword>
<evidence type="ECO:0000256" key="4">
    <source>
        <dbReference type="ARBA" id="ARBA00023136"/>
    </source>
</evidence>
<keyword evidence="3" id="KW-1133">Transmembrane helix</keyword>
<evidence type="ECO:0000256" key="3">
    <source>
        <dbReference type="ARBA" id="ARBA00022989"/>
    </source>
</evidence>
<evidence type="ECO:0000313" key="6">
    <source>
        <dbReference type="EMBL" id="GGE61500.1"/>
    </source>
</evidence>
<gene>
    <name evidence="6" type="ORF">GCM10011401_05500</name>
</gene>
<protein>
    <recommendedName>
        <fullName evidence="8">DoxX family protein</fullName>
    </recommendedName>
</protein>